<evidence type="ECO:0000313" key="6">
    <source>
        <dbReference type="Proteomes" id="UP000294616"/>
    </source>
</evidence>
<evidence type="ECO:0000313" key="5">
    <source>
        <dbReference type="EMBL" id="TCK83348.1"/>
    </source>
</evidence>
<dbReference type="InterPro" id="IPR009057">
    <property type="entry name" value="Homeodomain-like_sf"/>
</dbReference>
<dbReference type="Pfam" id="PF12833">
    <property type="entry name" value="HTH_18"/>
    <property type="match status" value="1"/>
</dbReference>
<sequence length="290" mass="33978">MNQKIVREITPLTDSDFFTLFSRKKKEFDFPLHFHEEYELNLILNAKGARRIIGDHVETIDDLELVFVGTNLYHGWFTHECKSEMIQEVTIQFNNEILNAQFLNKNQSSYLKKLFEDSKKGILFPAETISAIKDRILILKDSQGFNSVLNFMQIFHQLSLSPYKTLCNEGFQETSPNANSRRIKQVFDYMNQNFRNDINLNDVSKLVNMHEVSLSRFIKKRTGKNFIDCLNEIRIGQVCRLIIDTTQSISEIAYTCGFNNISYFNRVFKKKKGCTPKEFRENFSGIRLYV</sequence>
<dbReference type="Gene3D" id="1.10.10.60">
    <property type="entry name" value="Homeodomain-like"/>
    <property type="match status" value="2"/>
</dbReference>
<dbReference type="SMART" id="SM00342">
    <property type="entry name" value="HTH_ARAC"/>
    <property type="match status" value="1"/>
</dbReference>
<organism evidence="5 6">
    <name type="scientific">Albibacterium bauzanense</name>
    <dbReference type="NCBI Taxonomy" id="653929"/>
    <lineage>
        <taxon>Bacteria</taxon>
        <taxon>Pseudomonadati</taxon>
        <taxon>Bacteroidota</taxon>
        <taxon>Sphingobacteriia</taxon>
        <taxon>Sphingobacteriales</taxon>
        <taxon>Sphingobacteriaceae</taxon>
        <taxon>Albibacterium</taxon>
    </lineage>
</organism>
<reference evidence="5 6" key="1">
    <citation type="submission" date="2019-03" db="EMBL/GenBank/DDBJ databases">
        <title>Genomic Encyclopedia of Archaeal and Bacterial Type Strains, Phase II (KMG-II): from individual species to whole genera.</title>
        <authorList>
            <person name="Goeker M."/>
        </authorList>
    </citation>
    <scope>NUCLEOTIDE SEQUENCE [LARGE SCALE GENOMIC DNA]</scope>
    <source>
        <strain evidence="5 6">DSM 22554</strain>
    </source>
</reference>
<dbReference type="OrthoDB" id="9787988at2"/>
<keyword evidence="6" id="KW-1185">Reference proteome</keyword>
<dbReference type="RefSeq" id="WP_132224259.1">
    <property type="nucleotide sequence ID" value="NZ_SMGO01000002.1"/>
</dbReference>
<keyword evidence="3" id="KW-0804">Transcription</keyword>
<keyword evidence="1" id="KW-0805">Transcription regulation</keyword>
<evidence type="ECO:0000256" key="3">
    <source>
        <dbReference type="ARBA" id="ARBA00023163"/>
    </source>
</evidence>
<protein>
    <submittedName>
        <fullName evidence="5">AraC-like DNA-binding protein</fullName>
    </submittedName>
</protein>
<dbReference type="InterPro" id="IPR020449">
    <property type="entry name" value="Tscrpt_reg_AraC-type_HTH"/>
</dbReference>
<dbReference type="GO" id="GO:0003700">
    <property type="term" value="F:DNA-binding transcription factor activity"/>
    <property type="evidence" value="ECO:0007669"/>
    <property type="project" value="InterPro"/>
</dbReference>
<accession>A0A4R1LVD8</accession>
<keyword evidence="2 5" id="KW-0238">DNA-binding</keyword>
<dbReference type="PANTHER" id="PTHR43280:SF27">
    <property type="entry name" value="TRANSCRIPTIONAL REGULATOR MTLR"/>
    <property type="match status" value="1"/>
</dbReference>
<dbReference type="AlphaFoldDB" id="A0A4R1LVD8"/>
<dbReference type="PROSITE" id="PS00041">
    <property type="entry name" value="HTH_ARAC_FAMILY_1"/>
    <property type="match status" value="1"/>
</dbReference>
<dbReference type="EMBL" id="SMGO01000002">
    <property type="protein sequence ID" value="TCK83348.1"/>
    <property type="molecule type" value="Genomic_DNA"/>
</dbReference>
<dbReference type="GO" id="GO:0043565">
    <property type="term" value="F:sequence-specific DNA binding"/>
    <property type="evidence" value="ECO:0007669"/>
    <property type="project" value="InterPro"/>
</dbReference>
<evidence type="ECO:0000256" key="2">
    <source>
        <dbReference type="ARBA" id="ARBA00023125"/>
    </source>
</evidence>
<dbReference type="Proteomes" id="UP000294616">
    <property type="component" value="Unassembled WGS sequence"/>
</dbReference>
<proteinExistence type="predicted"/>
<comment type="caution">
    <text evidence="5">The sequence shown here is derived from an EMBL/GenBank/DDBJ whole genome shotgun (WGS) entry which is preliminary data.</text>
</comment>
<dbReference type="PRINTS" id="PR00032">
    <property type="entry name" value="HTHARAC"/>
</dbReference>
<dbReference type="InterPro" id="IPR018062">
    <property type="entry name" value="HTH_AraC-typ_CS"/>
</dbReference>
<dbReference type="SUPFAM" id="SSF46689">
    <property type="entry name" value="Homeodomain-like"/>
    <property type="match status" value="2"/>
</dbReference>
<dbReference type="PANTHER" id="PTHR43280">
    <property type="entry name" value="ARAC-FAMILY TRANSCRIPTIONAL REGULATOR"/>
    <property type="match status" value="1"/>
</dbReference>
<dbReference type="InterPro" id="IPR018060">
    <property type="entry name" value="HTH_AraC"/>
</dbReference>
<evidence type="ECO:0000259" key="4">
    <source>
        <dbReference type="PROSITE" id="PS01124"/>
    </source>
</evidence>
<dbReference type="PROSITE" id="PS01124">
    <property type="entry name" value="HTH_ARAC_FAMILY_2"/>
    <property type="match status" value="1"/>
</dbReference>
<evidence type="ECO:0000256" key="1">
    <source>
        <dbReference type="ARBA" id="ARBA00023015"/>
    </source>
</evidence>
<name>A0A4R1LVD8_9SPHI</name>
<feature type="domain" description="HTH araC/xylS-type" evidence="4">
    <location>
        <begin position="184"/>
        <end position="282"/>
    </location>
</feature>
<gene>
    <name evidence="5" type="ORF">C8N28_1949</name>
</gene>